<dbReference type="Proteomes" id="UP001567572">
    <property type="component" value="Unassembled WGS sequence"/>
</dbReference>
<comment type="caution">
    <text evidence="3">The sequence shown here is derived from an EMBL/GenBank/DDBJ whole genome shotgun (WGS) entry which is preliminary data.</text>
</comment>
<feature type="compositionally biased region" description="Acidic residues" evidence="1">
    <location>
        <begin position="367"/>
        <end position="377"/>
    </location>
</feature>
<dbReference type="InterPro" id="IPR017850">
    <property type="entry name" value="Alkaline_phosphatase_core_sf"/>
</dbReference>
<protein>
    <submittedName>
        <fullName evidence="3">Sulfatase-like hydrolase/transferase</fullName>
    </submittedName>
</protein>
<dbReference type="Pfam" id="PF00884">
    <property type="entry name" value="Sulfatase"/>
    <property type="match status" value="1"/>
</dbReference>
<sequence>MKPALLVTVDSLRYDHYGYMPATKSFLGDTHPATFATNTATPSCFQSIIGGLYPGQPGVAPEESFVSKLDHRHKMGISTNRFLSARYGYDAGFDRFVEPDRDGNSLKDRVAANMTPQSTVYGIASRVYNAYQSLRGTVQEASRDYRPAAEVIDEFLRSVAVEAPDDNWFGWLHFMEPHHPYNPDDAPVSRTEAQQVTRRLLDGRGSEADAELGRELYRGEVKELDDRLAHLWDSVSDETRVMFCADHGELLGEYGEWGHHATMCPEILRVPAAGRNLPVDLASSEVRSLVDVPSVFLGAEHGDGALSRDTAFAASNGSHAAMNAKHFASAEGIRTLEGETATNRDLENALEEWAATASEPVSKDQLPEDDLEALGYK</sequence>
<evidence type="ECO:0000313" key="4">
    <source>
        <dbReference type="Proteomes" id="UP001567572"/>
    </source>
</evidence>
<name>A0ABD5M260_9EURY</name>
<accession>A0ABD5M260</accession>
<dbReference type="EMBL" id="JBEDNY010000003">
    <property type="protein sequence ID" value="MEZ3164312.1"/>
    <property type="molecule type" value="Genomic_DNA"/>
</dbReference>
<dbReference type="RefSeq" id="WP_371162391.1">
    <property type="nucleotide sequence ID" value="NZ_JBEDNX010000009.1"/>
</dbReference>
<reference evidence="3 4" key="1">
    <citation type="submission" date="2024-06" db="EMBL/GenBank/DDBJ databases">
        <title>Halorubrum miltondacostae sp. nov., a potential PHA producer isolated from an inland solar saltern in Rio Maior, Portugal.</title>
        <authorList>
            <person name="Albuquerque L."/>
            <person name="Viver T."/>
            <person name="Barroso C."/>
            <person name="Claudino R."/>
            <person name="Galvan M."/>
            <person name="Simoes G."/>
            <person name="Lobo Da Cunha A."/>
            <person name="Egas C."/>
        </authorList>
    </citation>
    <scope>NUCLEOTIDE SEQUENCE [LARGE SCALE GENOMIC DNA]</scope>
    <source>
        <strain evidence="3 4">RMP-11</strain>
    </source>
</reference>
<organism evidence="3 4">
    <name type="scientific">Halorubrum miltondacostae</name>
    <dbReference type="NCBI Taxonomy" id="3076378"/>
    <lineage>
        <taxon>Archaea</taxon>
        <taxon>Methanobacteriati</taxon>
        <taxon>Methanobacteriota</taxon>
        <taxon>Stenosarchaea group</taxon>
        <taxon>Halobacteria</taxon>
        <taxon>Halobacteriales</taxon>
        <taxon>Haloferacaceae</taxon>
        <taxon>Halorubrum</taxon>
    </lineage>
</organism>
<dbReference type="AlphaFoldDB" id="A0ABD5M260"/>
<evidence type="ECO:0000256" key="1">
    <source>
        <dbReference type="SAM" id="MobiDB-lite"/>
    </source>
</evidence>
<evidence type="ECO:0000313" key="3">
    <source>
        <dbReference type="EMBL" id="MEZ3164312.1"/>
    </source>
</evidence>
<dbReference type="InterPro" id="IPR000917">
    <property type="entry name" value="Sulfatase_N"/>
</dbReference>
<dbReference type="Gene3D" id="3.40.720.10">
    <property type="entry name" value="Alkaline Phosphatase, subunit A"/>
    <property type="match status" value="1"/>
</dbReference>
<evidence type="ECO:0000259" key="2">
    <source>
        <dbReference type="Pfam" id="PF00884"/>
    </source>
</evidence>
<gene>
    <name evidence="3" type="ORF">ABNG04_10595</name>
</gene>
<feature type="region of interest" description="Disordered" evidence="1">
    <location>
        <begin position="355"/>
        <end position="377"/>
    </location>
</feature>
<keyword evidence="4" id="KW-1185">Reference proteome</keyword>
<feature type="domain" description="Sulfatase N-terminal" evidence="2">
    <location>
        <begin position="5"/>
        <end position="272"/>
    </location>
</feature>
<dbReference type="SUPFAM" id="SSF53649">
    <property type="entry name" value="Alkaline phosphatase-like"/>
    <property type="match status" value="1"/>
</dbReference>
<proteinExistence type="predicted"/>